<evidence type="ECO:0000313" key="1">
    <source>
        <dbReference type="EMBL" id="PHJ99004.1"/>
    </source>
</evidence>
<sequence length="65" mass="7208">MVFLKNSPKYSNPISVVKNISGGCSHQAKQITATKSTKSSFYFGCAAKSLEKIDLVTGDFYDRWI</sequence>
<proteinExistence type="predicted"/>
<gene>
    <name evidence="1" type="ORF">VF04_08055</name>
</gene>
<keyword evidence="2" id="KW-1185">Reference proteome</keyword>
<comment type="caution">
    <text evidence="1">The sequence shown here is derived from an EMBL/GenBank/DDBJ whole genome shotgun (WGS) entry which is preliminary data.</text>
</comment>
<dbReference type="EMBL" id="LAHC01000014">
    <property type="protein sequence ID" value="PHJ99004.1"/>
    <property type="molecule type" value="Genomic_DNA"/>
</dbReference>
<evidence type="ECO:0000313" key="2">
    <source>
        <dbReference type="Proteomes" id="UP000222523"/>
    </source>
</evidence>
<name>A0ABX4KUR6_NOSLI</name>
<reference evidence="1 2" key="1">
    <citation type="submission" date="2015-02" db="EMBL/GenBank/DDBJ databases">
        <title>Nostoc linckia genome annotation.</title>
        <authorList>
            <person name="Zhou Z."/>
        </authorList>
    </citation>
    <scope>NUCLEOTIDE SEQUENCE [LARGE SCALE GENOMIC DNA]</scope>
    <source>
        <strain evidence="2">z7</strain>
    </source>
</reference>
<accession>A0ABX4KUR6</accession>
<organism evidence="1 2">
    <name type="scientific">Nostoc linckia z7</name>
    <dbReference type="NCBI Taxonomy" id="1628745"/>
    <lineage>
        <taxon>Bacteria</taxon>
        <taxon>Bacillati</taxon>
        <taxon>Cyanobacteriota</taxon>
        <taxon>Cyanophyceae</taxon>
        <taxon>Nostocales</taxon>
        <taxon>Nostocaceae</taxon>
        <taxon>Nostoc</taxon>
    </lineage>
</organism>
<dbReference type="Proteomes" id="UP000222523">
    <property type="component" value="Unassembled WGS sequence"/>
</dbReference>
<protein>
    <submittedName>
        <fullName evidence="1">Uncharacterized protein</fullName>
    </submittedName>
</protein>